<sequence>MMSDQRGQRGFTLVEMIIAMTIFAFLFTVISYIQARGAASYAVTSQRVEVEESLRIALNKMSSELKEAEAGSISITNNGQQINFVRNAELGAFRYDALDQELETYVNGAWLPFASKIAGVSFSYDPICILLTLLSRGKGV</sequence>
<evidence type="ECO:0008006" key="4">
    <source>
        <dbReference type="Google" id="ProtNLM"/>
    </source>
</evidence>
<evidence type="ECO:0000313" key="2">
    <source>
        <dbReference type="EMBL" id="CEO90028.1"/>
    </source>
</evidence>
<feature type="transmembrane region" description="Helical" evidence="1">
    <location>
        <begin position="12"/>
        <end position="33"/>
    </location>
</feature>
<reference evidence="3" key="1">
    <citation type="submission" date="2015-01" db="EMBL/GenBank/DDBJ databases">
        <authorList>
            <person name="Manzoor Shahid"/>
            <person name="Zubair Saima"/>
        </authorList>
    </citation>
    <scope>NUCLEOTIDE SEQUENCE [LARGE SCALE GENOMIC DNA]</scope>
    <source>
        <strain evidence="3">Sp3</strain>
    </source>
</reference>
<protein>
    <recommendedName>
        <fullName evidence="4">Prepilin-type N-terminal cleavage/methylation domain-containing protein</fullName>
    </recommendedName>
</protein>
<dbReference type="InterPro" id="IPR012902">
    <property type="entry name" value="N_methyl_site"/>
</dbReference>
<dbReference type="AlphaFoldDB" id="A0A0B7MP49"/>
<dbReference type="NCBIfam" id="TIGR02532">
    <property type="entry name" value="IV_pilin_GFxxxE"/>
    <property type="match status" value="1"/>
</dbReference>
<dbReference type="PROSITE" id="PS00409">
    <property type="entry name" value="PROKAR_NTER_METHYL"/>
    <property type="match status" value="1"/>
</dbReference>
<keyword evidence="1" id="KW-0472">Membrane</keyword>
<accession>A0A0B7MP49</accession>
<dbReference type="Pfam" id="PF07963">
    <property type="entry name" value="N_methyl"/>
    <property type="match status" value="1"/>
</dbReference>
<dbReference type="Proteomes" id="UP000046155">
    <property type="component" value="Unassembled WGS sequence"/>
</dbReference>
<organism evidence="2 3">
    <name type="scientific">Syntrophaceticus schinkii</name>
    <dbReference type="NCBI Taxonomy" id="499207"/>
    <lineage>
        <taxon>Bacteria</taxon>
        <taxon>Bacillati</taxon>
        <taxon>Bacillota</taxon>
        <taxon>Clostridia</taxon>
        <taxon>Thermoanaerobacterales</taxon>
        <taxon>Thermoanaerobacterales Family III. Incertae Sedis</taxon>
        <taxon>Syntrophaceticus</taxon>
    </lineage>
</organism>
<keyword evidence="3" id="KW-1185">Reference proteome</keyword>
<name>A0A0B7MP49_9FIRM</name>
<gene>
    <name evidence="2" type="ORF">SSCH_700015</name>
</gene>
<keyword evidence="1" id="KW-0812">Transmembrane</keyword>
<dbReference type="OrthoDB" id="1729788at2"/>
<evidence type="ECO:0000313" key="3">
    <source>
        <dbReference type="Proteomes" id="UP000046155"/>
    </source>
</evidence>
<keyword evidence="1" id="KW-1133">Transmembrane helix</keyword>
<evidence type="ECO:0000256" key="1">
    <source>
        <dbReference type="SAM" id="Phobius"/>
    </source>
</evidence>
<proteinExistence type="predicted"/>
<dbReference type="RefSeq" id="WP_084711182.1">
    <property type="nucleotide sequence ID" value="NZ_CDRZ01000270.1"/>
</dbReference>
<dbReference type="EMBL" id="CDRZ01000270">
    <property type="protein sequence ID" value="CEO90028.1"/>
    <property type="molecule type" value="Genomic_DNA"/>
</dbReference>